<comment type="subcellular location">
    <subcellularLocation>
        <location evidence="1">Membrane</location>
    </subcellularLocation>
</comment>
<reference evidence="9" key="2">
    <citation type="submission" date="2025-09" db="UniProtKB">
        <authorList>
            <consortium name="Ensembl"/>
        </authorList>
    </citation>
    <scope>IDENTIFICATION</scope>
</reference>
<evidence type="ECO:0000256" key="6">
    <source>
        <dbReference type="SAM" id="Phobius"/>
    </source>
</evidence>
<reference evidence="9" key="1">
    <citation type="submission" date="2025-08" db="UniProtKB">
        <authorList>
            <consortium name="Ensembl"/>
        </authorList>
    </citation>
    <scope>IDENTIFICATION</scope>
</reference>
<evidence type="ECO:0000256" key="1">
    <source>
        <dbReference type="ARBA" id="ARBA00004370"/>
    </source>
</evidence>
<evidence type="ECO:0000256" key="3">
    <source>
        <dbReference type="ARBA" id="ARBA00022989"/>
    </source>
</evidence>
<feature type="domain" description="Shisa N-terminal" evidence="8">
    <location>
        <begin position="23"/>
        <end position="78"/>
    </location>
</feature>
<feature type="chain" id="PRO_5029802986" description="Shisa N-terminal domain-containing protein" evidence="7">
    <location>
        <begin position="21"/>
        <end position="251"/>
    </location>
</feature>
<dbReference type="Proteomes" id="UP000594220">
    <property type="component" value="Unplaced"/>
</dbReference>
<evidence type="ECO:0000256" key="2">
    <source>
        <dbReference type="ARBA" id="ARBA00022692"/>
    </source>
</evidence>
<feature type="transmembrane region" description="Helical" evidence="6">
    <location>
        <begin position="101"/>
        <end position="127"/>
    </location>
</feature>
<feature type="signal peptide" evidence="7">
    <location>
        <begin position="1"/>
        <end position="20"/>
    </location>
</feature>
<keyword evidence="7" id="KW-0732">Signal</keyword>
<dbReference type="AlphaFoldDB" id="A0A7M4EI26"/>
<organism evidence="9 10">
    <name type="scientific">Crocodylus porosus</name>
    <name type="common">Saltwater crocodile</name>
    <name type="synonym">Estuarine crocodile</name>
    <dbReference type="NCBI Taxonomy" id="8502"/>
    <lineage>
        <taxon>Eukaryota</taxon>
        <taxon>Metazoa</taxon>
        <taxon>Chordata</taxon>
        <taxon>Craniata</taxon>
        <taxon>Vertebrata</taxon>
        <taxon>Euteleostomi</taxon>
        <taxon>Archelosauria</taxon>
        <taxon>Archosauria</taxon>
        <taxon>Crocodylia</taxon>
        <taxon>Longirostres</taxon>
        <taxon>Crocodylidae</taxon>
        <taxon>Crocodylus</taxon>
    </lineage>
</organism>
<dbReference type="PANTHER" id="PTHR31395">
    <property type="entry name" value="SHISA"/>
    <property type="match status" value="1"/>
</dbReference>
<dbReference type="GO" id="GO:0016020">
    <property type="term" value="C:membrane"/>
    <property type="evidence" value="ECO:0007669"/>
    <property type="project" value="UniProtKB-SubCell"/>
</dbReference>
<accession>A0A7M4EI26</accession>
<protein>
    <recommendedName>
        <fullName evidence="8">Shisa N-terminal domain-containing protein</fullName>
    </recommendedName>
</protein>
<feature type="region of interest" description="Disordered" evidence="5">
    <location>
        <begin position="145"/>
        <end position="170"/>
    </location>
</feature>
<name>A0A7M4EI26_CROPO</name>
<dbReference type="Ensembl" id="ENSCPRT00005011956.1">
    <property type="protein sequence ID" value="ENSCPRP00005010149.1"/>
    <property type="gene ID" value="ENSCPRG00005007243.1"/>
</dbReference>
<evidence type="ECO:0000313" key="9">
    <source>
        <dbReference type="Ensembl" id="ENSCPRP00005010149.1"/>
    </source>
</evidence>
<proteinExistence type="predicted"/>
<keyword evidence="3 6" id="KW-1133">Transmembrane helix</keyword>
<dbReference type="PANTHER" id="PTHR31395:SF25">
    <property type="entry name" value="ABLIM_ANCHOR DOMAIN-CONTAINING PROTEIN"/>
    <property type="match status" value="1"/>
</dbReference>
<dbReference type="InterPro" id="IPR026910">
    <property type="entry name" value="Shisa"/>
</dbReference>
<sequence>MERGLLCVLVLLLILWDASGQDGEYCHGWVDSSQLWHKGFQCPERYDIPEATLCCGTCSLRYCCSSREARLDQGLCPNDHEQSSSMPPSGKGPAWGWMMPMYLPFLLVGSVFVAFVVIGILIGLCCCRCLKSQDEEQQNGPAPIQSRLLEADPPSRLSSSSSSSATRVSLGGHTQTNNICMSMAPPFPIIGCSQFLPPPSTSGLLQAPFINYGIPTDHAAVMTPAPFLNRTVHGQNVSRQTKSPQPYLQSC</sequence>
<keyword evidence="2 6" id="KW-0812">Transmembrane</keyword>
<evidence type="ECO:0000259" key="8">
    <source>
        <dbReference type="Pfam" id="PF13908"/>
    </source>
</evidence>
<evidence type="ECO:0000256" key="4">
    <source>
        <dbReference type="ARBA" id="ARBA00023136"/>
    </source>
</evidence>
<keyword evidence="4 6" id="KW-0472">Membrane</keyword>
<evidence type="ECO:0000256" key="5">
    <source>
        <dbReference type="SAM" id="MobiDB-lite"/>
    </source>
</evidence>
<dbReference type="GeneTree" id="ENSGT00940000157443"/>
<evidence type="ECO:0000256" key="7">
    <source>
        <dbReference type="SAM" id="SignalP"/>
    </source>
</evidence>
<dbReference type="InterPro" id="IPR053891">
    <property type="entry name" value="Shisa_N"/>
</dbReference>
<evidence type="ECO:0000313" key="10">
    <source>
        <dbReference type="Proteomes" id="UP000594220"/>
    </source>
</evidence>
<dbReference type="Pfam" id="PF13908">
    <property type="entry name" value="Shisa_N"/>
    <property type="match status" value="1"/>
</dbReference>
<dbReference type="OMA" id="VGICCCK"/>
<keyword evidence="10" id="KW-1185">Reference proteome</keyword>